<evidence type="ECO:0000259" key="3">
    <source>
        <dbReference type="Pfam" id="PF07331"/>
    </source>
</evidence>
<dbReference type="KEGG" id="moj:D7D94_07200"/>
<accession>A0A6I6DZU5</accession>
<dbReference type="Proteomes" id="UP000422989">
    <property type="component" value="Chromosome"/>
</dbReference>
<organism evidence="4 5">
    <name type="scientific">Microbacterium oryzae</name>
    <dbReference type="NCBI Taxonomy" id="743009"/>
    <lineage>
        <taxon>Bacteria</taxon>
        <taxon>Bacillati</taxon>
        <taxon>Actinomycetota</taxon>
        <taxon>Actinomycetes</taxon>
        <taxon>Micrococcales</taxon>
        <taxon>Microbacteriaceae</taxon>
        <taxon>Microbacterium</taxon>
    </lineage>
</organism>
<feature type="domain" description="DUF1468" evidence="3">
    <location>
        <begin position="35"/>
        <end position="167"/>
    </location>
</feature>
<gene>
    <name evidence="4" type="ORF">D7D94_07200</name>
</gene>
<dbReference type="RefSeq" id="WP_156241970.1">
    <property type="nucleotide sequence ID" value="NZ_BAAAZL010000004.1"/>
</dbReference>
<evidence type="ECO:0000256" key="1">
    <source>
        <dbReference type="SAM" id="MobiDB-lite"/>
    </source>
</evidence>
<dbReference type="InterPro" id="IPR009936">
    <property type="entry name" value="DUF1468"/>
</dbReference>
<keyword evidence="5" id="KW-1185">Reference proteome</keyword>
<protein>
    <submittedName>
        <fullName evidence="4">Tripartite tricarboxylate transporter TctB family protein</fullName>
    </submittedName>
</protein>
<reference evidence="4 5" key="1">
    <citation type="submission" date="2018-09" db="EMBL/GenBank/DDBJ databases">
        <title>Whole genome sequencing of Microbacterium oryzae strain MB-10T.</title>
        <authorList>
            <person name="Das S.K."/>
        </authorList>
    </citation>
    <scope>NUCLEOTIDE SEQUENCE [LARGE SCALE GENOMIC DNA]</scope>
    <source>
        <strain evidence="4 5">MB-10</strain>
    </source>
</reference>
<evidence type="ECO:0000313" key="4">
    <source>
        <dbReference type="EMBL" id="QGU27474.1"/>
    </source>
</evidence>
<evidence type="ECO:0000256" key="2">
    <source>
        <dbReference type="SAM" id="Phobius"/>
    </source>
</evidence>
<feature type="transmembrane region" description="Helical" evidence="2">
    <location>
        <begin position="37"/>
        <end position="59"/>
    </location>
</feature>
<feature type="transmembrane region" description="Helical" evidence="2">
    <location>
        <begin position="140"/>
        <end position="162"/>
    </location>
</feature>
<evidence type="ECO:0000313" key="5">
    <source>
        <dbReference type="Proteomes" id="UP000422989"/>
    </source>
</evidence>
<sequence length="170" mass="17489">MAGIFRLPVPPPEDTTPLPIDDTPPAAGPIANLAASLVTAAVGVLGAILAVGLGVGSLAQPGPGLWPLGVSIVIAALSLIQIVVGRHGGDGEKFGRASWMAAAGFASLIVFVALLPIIGFEIPTLLMAFLWMRVLGHEKWVSTIVGSVLITVAFYLVFVVALQTSIPHLI</sequence>
<dbReference type="EMBL" id="CP032550">
    <property type="protein sequence ID" value="QGU27474.1"/>
    <property type="molecule type" value="Genomic_DNA"/>
</dbReference>
<keyword evidence="2" id="KW-0472">Membrane</keyword>
<feature type="transmembrane region" description="Helical" evidence="2">
    <location>
        <begin position="97"/>
        <end position="120"/>
    </location>
</feature>
<keyword evidence="2" id="KW-1133">Transmembrane helix</keyword>
<name>A0A6I6DZU5_9MICO</name>
<keyword evidence="2" id="KW-0812">Transmembrane</keyword>
<dbReference type="AlphaFoldDB" id="A0A6I6DZU5"/>
<dbReference type="Pfam" id="PF07331">
    <property type="entry name" value="TctB"/>
    <property type="match status" value="1"/>
</dbReference>
<feature type="transmembrane region" description="Helical" evidence="2">
    <location>
        <begin position="65"/>
        <end position="85"/>
    </location>
</feature>
<feature type="region of interest" description="Disordered" evidence="1">
    <location>
        <begin position="1"/>
        <end position="22"/>
    </location>
</feature>
<dbReference type="OrthoDB" id="3576735at2"/>
<proteinExistence type="predicted"/>